<comment type="pathway">
    <text evidence="3">Isoprenoid biosynthesis; isopentenyl diphosphate biosynthesis via DXP pathway; isopentenyl diphosphate from 1-deoxy-D-xylulose 5-phosphate: step 4/6.</text>
</comment>
<evidence type="ECO:0000259" key="8">
    <source>
        <dbReference type="Pfam" id="PF02542"/>
    </source>
</evidence>
<evidence type="ECO:0000256" key="2">
    <source>
        <dbReference type="ARBA" id="ARBA00001968"/>
    </source>
</evidence>
<dbReference type="UniPathway" id="UPA00056">
    <property type="reaction ID" value="UER00095"/>
</dbReference>
<evidence type="ECO:0000256" key="3">
    <source>
        <dbReference type="ARBA" id="ARBA00004709"/>
    </source>
</evidence>
<dbReference type="Gene3D" id="3.30.1330.50">
    <property type="entry name" value="2-C-methyl-D-erythritol 2,4-cyclodiphosphate synthase"/>
    <property type="match status" value="1"/>
</dbReference>
<dbReference type="AlphaFoldDB" id="X1Q798"/>
<comment type="catalytic activity">
    <reaction evidence="1">
        <text>4-CDP-2-C-methyl-D-erythritol 2-phosphate = 2-C-methyl-D-erythritol 2,4-cyclic diphosphate + CMP</text>
        <dbReference type="Rhea" id="RHEA:23864"/>
        <dbReference type="ChEBI" id="CHEBI:57919"/>
        <dbReference type="ChEBI" id="CHEBI:58483"/>
        <dbReference type="ChEBI" id="CHEBI:60377"/>
        <dbReference type="EC" id="4.6.1.12"/>
    </reaction>
</comment>
<reference evidence="9" key="1">
    <citation type="journal article" date="2014" name="Front. Microbiol.">
        <title>High frequency of phylogenetically diverse reductive dehalogenase-homologous genes in deep subseafloor sedimentary metagenomes.</title>
        <authorList>
            <person name="Kawai M."/>
            <person name="Futagami T."/>
            <person name="Toyoda A."/>
            <person name="Takaki Y."/>
            <person name="Nishi S."/>
            <person name="Hori S."/>
            <person name="Arai W."/>
            <person name="Tsubouchi T."/>
            <person name="Morono Y."/>
            <person name="Uchiyama I."/>
            <person name="Ito T."/>
            <person name="Fujiyama A."/>
            <person name="Inagaki F."/>
            <person name="Takami H."/>
        </authorList>
    </citation>
    <scope>NUCLEOTIDE SEQUENCE</scope>
    <source>
        <strain evidence="9">Expedition CK06-06</strain>
    </source>
</reference>
<comment type="cofactor">
    <cofactor evidence="2">
        <name>a divalent metal cation</name>
        <dbReference type="ChEBI" id="CHEBI:60240"/>
    </cofactor>
</comment>
<dbReference type="GO" id="GO:0019288">
    <property type="term" value="P:isopentenyl diphosphate biosynthetic process, methylerythritol 4-phosphate pathway"/>
    <property type="evidence" value="ECO:0007669"/>
    <property type="project" value="UniProtKB-UniPathway"/>
</dbReference>
<dbReference type="GO" id="GO:0008685">
    <property type="term" value="F:2-C-methyl-D-erythritol 2,4-cyclodiphosphate synthase activity"/>
    <property type="evidence" value="ECO:0007669"/>
    <property type="project" value="UniProtKB-EC"/>
</dbReference>
<accession>X1Q798</accession>
<dbReference type="InterPro" id="IPR020555">
    <property type="entry name" value="MECDP_synthase_CS"/>
</dbReference>
<evidence type="ECO:0000256" key="6">
    <source>
        <dbReference type="ARBA" id="ARBA00023229"/>
    </source>
</evidence>
<keyword evidence="6" id="KW-0414">Isoprene biosynthesis</keyword>
<keyword evidence="5" id="KW-0479">Metal-binding</keyword>
<dbReference type="PROSITE" id="PS01350">
    <property type="entry name" value="ISPF"/>
    <property type="match status" value="1"/>
</dbReference>
<gene>
    <name evidence="9" type="ORF">S06H3_64977</name>
</gene>
<dbReference type="PANTHER" id="PTHR43181">
    <property type="entry name" value="2-C-METHYL-D-ERYTHRITOL 2,4-CYCLODIPHOSPHATE SYNTHASE, CHLOROPLASTIC"/>
    <property type="match status" value="1"/>
</dbReference>
<dbReference type="InterPro" id="IPR036571">
    <property type="entry name" value="MECDP_synthase_sf"/>
</dbReference>
<organism evidence="9">
    <name type="scientific">marine sediment metagenome</name>
    <dbReference type="NCBI Taxonomy" id="412755"/>
    <lineage>
        <taxon>unclassified sequences</taxon>
        <taxon>metagenomes</taxon>
        <taxon>ecological metagenomes</taxon>
    </lineage>
</organism>
<dbReference type="GO" id="GO:0046872">
    <property type="term" value="F:metal ion binding"/>
    <property type="evidence" value="ECO:0007669"/>
    <property type="project" value="UniProtKB-KW"/>
</dbReference>
<keyword evidence="7" id="KW-0456">Lyase</keyword>
<feature type="domain" description="2-C-methyl-D-erythritol 2,4-cyclodiphosphate synthase" evidence="8">
    <location>
        <begin position="2"/>
        <end position="51"/>
    </location>
</feature>
<evidence type="ECO:0000313" key="9">
    <source>
        <dbReference type="EMBL" id="GAI64382.1"/>
    </source>
</evidence>
<proteinExistence type="predicted"/>
<dbReference type="InterPro" id="IPR003526">
    <property type="entry name" value="MECDP_synthase"/>
</dbReference>
<dbReference type="Pfam" id="PF02542">
    <property type="entry name" value="YgbB"/>
    <property type="match status" value="1"/>
</dbReference>
<dbReference type="GO" id="GO:0016114">
    <property type="term" value="P:terpenoid biosynthetic process"/>
    <property type="evidence" value="ECO:0007669"/>
    <property type="project" value="InterPro"/>
</dbReference>
<evidence type="ECO:0000256" key="1">
    <source>
        <dbReference type="ARBA" id="ARBA00000200"/>
    </source>
</evidence>
<dbReference type="PANTHER" id="PTHR43181:SF1">
    <property type="entry name" value="2-C-METHYL-D-ERYTHRITOL 2,4-CYCLODIPHOSPHATE SYNTHASE, CHLOROPLASTIC"/>
    <property type="match status" value="1"/>
</dbReference>
<sequence length="63" mass="6814">ERKLILGGVYIPFDKGLSGHSDADVVAHAIIDALCGAADLGDIGTQFPPNHWWWWLLPLSGMA</sequence>
<feature type="non-terminal residue" evidence="9">
    <location>
        <position position="1"/>
    </location>
</feature>
<dbReference type="EC" id="4.6.1.12" evidence="4"/>
<name>X1Q798_9ZZZZ</name>
<dbReference type="EMBL" id="BARV01043569">
    <property type="protein sequence ID" value="GAI64382.1"/>
    <property type="molecule type" value="Genomic_DNA"/>
</dbReference>
<comment type="caution">
    <text evidence="9">The sequence shown here is derived from an EMBL/GenBank/DDBJ whole genome shotgun (WGS) entry which is preliminary data.</text>
</comment>
<evidence type="ECO:0000256" key="4">
    <source>
        <dbReference type="ARBA" id="ARBA00012579"/>
    </source>
</evidence>
<evidence type="ECO:0000256" key="7">
    <source>
        <dbReference type="ARBA" id="ARBA00023239"/>
    </source>
</evidence>
<protein>
    <recommendedName>
        <fullName evidence="4">2-C-methyl-D-erythritol 2,4-cyclodiphosphate synthase</fullName>
        <ecNumber evidence="4">4.6.1.12</ecNumber>
    </recommendedName>
</protein>
<evidence type="ECO:0000256" key="5">
    <source>
        <dbReference type="ARBA" id="ARBA00022723"/>
    </source>
</evidence>
<dbReference type="SUPFAM" id="SSF69765">
    <property type="entry name" value="IpsF-like"/>
    <property type="match status" value="1"/>
</dbReference>